<evidence type="ECO:0000256" key="5">
    <source>
        <dbReference type="ARBA" id="ARBA00022840"/>
    </source>
</evidence>
<keyword evidence="1" id="KW-0723">Serine/threonine-protein kinase</keyword>
<dbReference type="GO" id="GO:0005524">
    <property type="term" value="F:ATP binding"/>
    <property type="evidence" value="ECO:0007669"/>
    <property type="project" value="UniProtKB-KW"/>
</dbReference>
<evidence type="ECO:0000256" key="1">
    <source>
        <dbReference type="ARBA" id="ARBA00022527"/>
    </source>
</evidence>
<evidence type="ECO:0000256" key="3">
    <source>
        <dbReference type="ARBA" id="ARBA00022741"/>
    </source>
</evidence>
<protein>
    <recommendedName>
        <fullName evidence="7">Protein kinase domain-containing protein</fullName>
    </recommendedName>
</protein>
<dbReference type="EMBL" id="KK207855">
    <property type="protein sequence ID" value="EZF52279.1"/>
    <property type="molecule type" value="Genomic_DNA"/>
</dbReference>
<evidence type="ECO:0000256" key="4">
    <source>
        <dbReference type="ARBA" id="ARBA00022777"/>
    </source>
</evidence>
<dbReference type="GO" id="GO:0043484">
    <property type="term" value="P:regulation of RNA splicing"/>
    <property type="evidence" value="ECO:0007669"/>
    <property type="project" value="TreeGrafter"/>
</dbReference>
<proteinExistence type="predicted"/>
<dbReference type="OrthoDB" id="5979581at2759"/>
<evidence type="ECO:0000313" key="6">
    <source>
        <dbReference type="EMBL" id="EZF52279.1"/>
    </source>
</evidence>
<organism evidence="6">
    <name type="scientific">Trichophyton rubrum CBS 288.86</name>
    <dbReference type="NCBI Taxonomy" id="1215330"/>
    <lineage>
        <taxon>Eukaryota</taxon>
        <taxon>Fungi</taxon>
        <taxon>Dikarya</taxon>
        <taxon>Ascomycota</taxon>
        <taxon>Pezizomycotina</taxon>
        <taxon>Eurotiomycetes</taxon>
        <taxon>Eurotiomycetidae</taxon>
        <taxon>Onygenales</taxon>
        <taxon>Arthrodermataceae</taxon>
        <taxon>Trichophyton</taxon>
    </lineage>
</organism>
<dbReference type="SUPFAM" id="SSF56112">
    <property type="entry name" value="Protein kinase-like (PK-like)"/>
    <property type="match status" value="1"/>
</dbReference>
<dbReference type="GO" id="GO:0004674">
    <property type="term" value="F:protein serine/threonine kinase activity"/>
    <property type="evidence" value="ECO:0007669"/>
    <property type="project" value="UniProtKB-KW"/>
</dbReference>
<evidence type="ECO:0000256" key="2">
    <source>
        <dbReference type="ARBA" id="ARBA00022679"/>
    </source>
</evidence>
<dbReference type="Proteomes" id="UP000023758">
    <property type="component" value="Unassembled WGS sequence"/>
</dbReference>
<evidence type="ECO:0008006" key="7">
    <source>
        <dbReference type="Google" id="ProtNLM"/>
    </source>
</evidence>
<sequence>MLVLGVVGEMVNGDVKRNHYAQPQVYRSPEVLLQAPWSYPAGIWNVGAMIWDVFEGSHLFYGTDPSPEKTYYTTRAHLTKIIRLLGPPPLDLPQNGTQRKEFISEDSKSNAELLPCPKLIEARGKWIVDCPIPKGNNSLKKAEVIFSGINKESSSTMSEGR</sequence>
<dbReference type="AlphaFoldDB" id="A0A022W1W4"/>
<accession>A0A022W1W4</accession>
<dbReference type="GO" id="GO:0005634">
    <property type="term" value="C:nucleus"/>
    <property type="evidence" value="ECO:0007669"/>
    <property type="project" value="TreeGrafter"/>
</dbReference>
<keyword evidence="3" id="KW-0547">Nucleotide-binding</keyword>
<dbReference type="Gene3D" id="1.10.510.10">
    <property type="entry name" value="Transferase(Phosphotransferase) domain 1"/>
    <property type="match status" value="1"/>
</dbReference>
<dbReference type="PANTHER" id="PTHR45646">
    <property type="entry name" value="SERINE/THREONINE-PROTEIN KINASE DOA-RELATED"/>
    <property type="match status" value="1"/>
</dbReference>
<keyword evidence="2" id="KW-0808">Transferase</keyword>
<reference evidence="6" key="1">
    <citation type="submission" date="2014-02" db="EMBL/GenBank/DDBJ databases">
        <title>The Genome Sequence of Trichophyton rubrum (morphotype fischeri) CBS 288.86.</title>
        <authorList>
            <consortium name="The Broad Institute Genomics Platform"/>
            <person name="Cuomo C.A."/>
            <person name="White T.C."/>
            <person name="Graser Y."/>
            <person name="Martinez-Rossi N."/>
            <person name="Heitman J."/>
            <person name="Young S.K."/>
            <person name="Zeng Q."/>
            <person name="Gargeya S."/>
            <person name="Abouelleil A."/>
            <person name="Alvarado L."/>
            <person name="Chapman S.B."/>
            <person name="Gainer-Dewar J."/>
            <person name="Goldberg J."/>
            <person name="Griggs A."/>
            <person name="Gujja S."/>
            <person name="Hansen M."/>
            <person name="Howarth C."/>
            <person name="Imamovic A."/>
            <person name="Larimer J."/>
            <person name="Martinez D."/>
            <person name="Murphy C."/>
            <person name="Pearson M.D."/>
            <person name="Persinoti G."/>
            <person name="Poon T."/>
            <person name="Priest M."/>
            <person name="Roberts A.D."/>
            <person name="Saif S."/>
            <person name="Shea T.D."/>
            <person name="Sykes S.N."/>
            <person name="Wortman J."/>
            <person name="Nusbaum C."/>
            <person name="Birren B."/>
        </authorList>
    </citation>
    <scope>NUCLEOTIDE SEQUENCE [LARGE SCALE GENOMIC DNA]</scope>
    <source>
        <strain evidence="6">CBS 288.86</strain>
    </source>
</reference>
<keyword evidence="5" id="KW-0067">ATP-binding</keyword>
<name>A0A022W1W4_TRIRU</name>
<gene>
    <name evidence="6" type="ORF">H103_04684</name>
</gene>
<keyword evidence="4" id="KW-0418">Kinase</keyword>
<dbReference type="PANTHER" id="PTHR45646:SF11">
    <property type="entry name" value="SERINE_THREONINE-PROTEIN KINASE DOA"/>
    <property type="match status" value="1"/>
</dbReference>
<dbReference type="HOGENOM" id="CLU_000288_81_11_1"/>
<dbReference type="InterPro" id="IPR011009">
    <property type="entry name" value="Kinase-like_dom_sf"/>
</dbReference>
<dbReference type="InterPro" id="IPR051175">
    <property type="entry name" value="CLK_kinases"/>
</dbReference>